<sequence length="738" mass="77324">MLEWLRAKDAGLSATRRAGRAAVVMPSAFAFSYLVLDNPVIAIFASFGSMSTVLFVDFSGSKLERIQAQLSLIVAGLVLISIGTVASGSAGGAALATLIVAFVILFVGVISSVLASATTALLASFILPVSLPGGMTTLPDRLIGWLLAGAASLIAITFLWPAPTREPLRGPTAHACTLLARRLQAGLACLRNPADTESKAALIYEAGEASAAVAELRKTFFGTPYRPTGLSTSARTLVRVVDEVIWLNSVLEPHPRMPAPGPAAPYLIAVYEAAADLLDRAANVLDNDDGNLTGFEETLGRLHEARLALEQAVTELPPSPGKDDSMVKAFVSALEPTFRAQEMSFAVAAIAENIELAVAARGRSWWGHLLGRGPIGPGSPLSSVKERAGAHLELHSVWLHNSIRGAVGLALAVLIADLTGVQHSFWVVFGTLAVLRSNALSTGQNALRGLAGTVAGIIIGGAVVLAIGSNTTVAWFLLPIAVLLAGLAPAAFSFAAGQAAFTGVLLILFDIISPAGWEIGLVRIEDVAIGSAVSLLVGLLLWPRGATAALQQALAEGYSDSAHYLRQAIAYAVSRCDARTPPAAVPDEASRKAANAARRLDDAFRTYLAERGGKQLPLANVATLVSGVAVLRITVDAILELWSRGDSPTGDRTAARMELIDSTGVLVDWYQETALALAGAGEVPTPIERDGDAEERLVSAVRTDLTADDGSWTATAVRMLWTADHLDGLRRLQRALEV</sequence>
<feature type="transmembrane region" description="Helical" evidence="5">
    <location>
        <begin position="70"/>
        <end position="91"/>
    </location>
</feature>
<comment type="caution">
    <text evidence="7">The sequence shown here is derived from an EMBL/GenBank/DDBJ whole genome shotgun (WGS) entry which is preliminary data.</text>
</comment>
<feature type="transmembrane region" description="Helical" evidence="5">
    <location>
        <begin position="409"/>
        <end position="435"/>
    </location>
</feature>
<keyword evidence="4 5" id="KW-0472">Membrane</keyword>
<evidence type="ECO:0000256" key="3">
    <source>
        <dbReference type="ARBA" id="ARBA00022989"/>
    </source>
</evidence>
<feature type="transmembrane region" description="Helical" evidence="5">
    <location>
        <begin position="97"/>
        <end position="130"/>
    </location>
</feature>
<comment type="subcellular location">
    <subcellularLocation>
        <location evidence="1">Membrane</location>
        <topology evidence="1">Multi-pass membrane protein</topology>
    </subcellularLocation>
</comment>
<dbReference type="Proteomes" id="UP001500542">
    <property type="component" value="Unassembled WGS sequence"/>
</dbReference>
<evidence type="ECO:0000259" key="6">
    <source>
        <dbReference type="Pfam" id="PF13515"/>
    </source>
</evidence>
<accession>A0ABP3ZQ49</accession>
<proteinExistence type="predicted"/>
<evidence type="ECO:0000313" key="8">
    <source>
        <dbReference type="Proteomes" id="UP001500542"/>
    </source>
</evidence>
<evidence type="ECO:0000256" key="2">
    <source>
        <dbReference type="ARBA" id="ARBA00022692"/>
    </source>
</evidence>
<name>A0ABP3ZQ49_9ACTN</name>
<evidence type="ECO:0000256" key="4">
    <source>
        <dbReference type="ARBA" id="ARBA00023136"/>
    </source>
</evidence>
<dbReference type="EMBL" id="BAAAHK010000002">
    <property type="protein sequence ID" value="GAA0925545.1"/>
    <property type="molecule type" value="Genomic_DNA"/>
</dbReference>
<dbReference type="Pfam" id="PF13515">
    <property type="entry name" value="FUSC_2"/>
    <property type="match status" value="1"/>
</dbReference>
<evidence type="ECO:0000313" key="7">
    <source>
        <dbReference type="EMBL" id="GAA0925545.1"/>
    </source>
</evidence>
<keyword evidence="2 5" id="KW-0812">Transmembrane</keyword>
<protein>
    <submittedName>
        <fullName evidence="7">FUSC family protein</fullName>
    </submittedName>
</protein>
<reference evidence="8" key="1">
    <citation type="journal article" date="2019" name="Int. J. Syst. Evol. Microbiol.">
        <title>The Global Catalogue of Microorganisms (GCM) 10K type strain sequencing project: providing services to taxonomists for standard genome sequencing and annotation.</title>
        <authorList>
            <consortium name="The Broad Institute Genomics Platform"/>
            <consortium name="The Broad Institute Genome Sequencing Center for Infectious Disease"/>
            <person name="Wu L."/>
            <person name="Ma J."/>
        </authorList>
    </citation>
    <scope>NUCLEOTIDE SEQUENCE [LARGE SCALE GENOMIC DNA]</scope>
    <source>
        <strain evidence="8">JCM 10977</strain>
    </source>
</reference>
<gene>
    <name evidence="7" type="ORF">GCM10009554_05130</name>
</gene>
<feature type="domain" description="Integral membrane bound transporter" evidence="6">
    <location>
        <begin position="411"/>
        <end position="537"/>
    </location>
</feature>
<feature type="transmembrane region" description="Helical" evidence="5">
    <location>
        <begin position="18"/>
        <end position="35"/>
    </location>
</feature>
<feature type="transmembrane region" description="Helical" evidence="5">
    <location>
        <begin position="447"/>
        <end position="467"/>
    </location>
</feature>
<evidence type="ECO:0000256" key="5">
    <source>
        <dbReference type="SAM" id="Phobius"/>
    </source>
</evidence>
<evidence type="ECO:0000256" key="1">
    <source>
        <dbReference type="ARBA" id="ARBA00004141"/>
    </source>
</evidence>
<feature type="transmembrane region" description="Helical" evidence="5">
    <location>
        <begin position="142"/>
        <end position="162"/>
    </location>
</feature>
<organism evidence="7 8">
    <name type="scientific">Kribbella koreensis</name>
    <dbReference type="NCBI Taxonomy" id="57909"/>
    <lineage>
        <taxon>Bacteria</taxon>
        <taxon>Bacillati</taxon>
        <taxon>Actinomycetota</taxon>
        <taxon>Actinomycetes</taxon>
        <taxon>Propionibacteriales</taxon>
        <taxon>Kribbellaceae</taxon>
        <taxon>Kribbella</taxon>
    </lineage>
</organism>
<feature type="transmembrane region" description="Helical" evidence="5">
    <location>
        <begin position="523"/>
        <end position="542"/>
    </location>
</feature>
<keyword evidence="3 5" id="KW-1133">Transmembrane helix</keyword>
<keyword evidence="8" id="KW-1185">Reference proteome</keyword>
<dbReference type="InterPro" id="IPR049453">
    <property type="entry name" value="Memb_transporter_dom"/>
</dbReference>
<feature type="transmembrane region" description="Helical" evidence="5">
    <location>
        <begin position="499"/>
        <end position="517"/>
    </location>
</feature>
<feature type="transmembrane region" description="Helical" evidence="5">
    <location>
        <begin position="473"/>
        <end position="492"/>
    </location>
</feature>